<feature type="zinc finger region" description="C3H1-type" evidence="4">
    <location>
        <begin position="82"/>
        <end position="119"/>
    </location>
</feature>
<keyword evidence="1 4" id="KW-0479">Metal-binding</keyword>
<feature type="domain" description="C3H1-type" evidence="6">
    <location>
        <begin position="45"/>
        <end position="72"/>
    </location>
</feature>
<evidence type="ECO:0000256" key="5">
    <source>
        <dbReference type="SAM" id="MobiDB-lite"/>
    </source>
</evidence>
<dbReference type="eggNOG" id="KOG1595">
    <property type="taxonomic scope" value="Eukaryota"/>
</dbReference>
<gene>
    <name evidence="7" type="ORF">BBOV_III011400</name>
</gene>
<dbReference type="PANTHER" id="PTHR14493">
    <property type="entry name" value="UNKEMPT FAMILY MEMBER"/>
    <property type="match status" value="1"/>
</dbReference>
<accession>A7AQ58</accession>
<keyword evidence="2 4" id="KW-0863">Zinc-finger</keyword>
<name>A7AQ58_BABBO</name>
<dbReference type="EMBL" id="AAXT01000001">
    <property type="protein sequence ID" value="EDO08692.1"/>
    <property type="molecule type" value="Genomic_DNA"/>
</dbReference>
<feature type="domain" description="C3H1-type" evidence="6">
    <location>
        <begin position="82"/>
        <end position="119"/>
    </location>
</feature>
<dbReference type="PANTHER" id="PTHR14493:SF50">
    <property type="entry name" value="RING FINGER PROTEIN UNKEMPT"/>
    <property type="match status" value="1"/>
</dbReference>
<dbReference type="InParanoid" id="A7AQ58"/>
<reference evidence="8" key="2">
    <citation type="journal article" date="2020" name="Data Brief">
        <title>Transcriptome dataset of Babesia bovis life stages within vertebrate and invertebrate hosts.</title>
        <authorList>
            <person name="Ueti M.W."/>
            <person name="Johnson W.C."/>
            <person name="Kappmeyer L.S."/>
            <person name="Herndon D.R."/>
            <person name="Mousel M.R."/>
            <person name="Reif K.E."/>
            <person name="Taus N.S."/>
            <person name="Ifeonu O.O."/>
            <person name="Silva J.C."/>
            <person name="Suarez C.E."/>
            <person name="Brayton K.A."/>
        </authorList>
    </citation>
    <scope>NUCLEOTIDE SEQUENCE [LARGE SCALE GENOMIC DNA]</scope>
</reference>
<dbReference type="PROSITE" id="PS50103">
    <property type="entry name" value="ZF_C3H1"/>
    <property type="match status" value="2"/>
</dbReference>
<dbReference type="InterPro" id="IPR000571">
    <property type="entry name" value="Znf_CCCH"/>
</dbReference>
<feature type="zinc finger region" description="C3H1-type" evidence="4">
    <location>
        <begin position="45"/>
        <end position="72"/>
    </location>
</feature>
<feature type="region of interest" description="Disordered" evidence="5">
    <location>
        <begin position="154"/>
        <end position="173"/>
    </location>
</feature>
<sequence>MQHKMAKVGSSLKPVPEASKMTNNNVPDELAYMNHVCLSGKDLEEFRTKQCPLYVKGMCQDSVRCNMSHSETWPRRNPSLFKYDYKLCPNIQFFRMYNKMQLQGKCHYGRRCRYSHSKEEQLYHPELYKTRMCLNYPDCKGYFCPFAHSKSEIRERKEGGTKNKSTKVDKPKKAEQQISLTETYYAPDESVIDAFQSQMLTNAIQFLYNEDYKKDTNMDISSLNTTVGSPGTMSSNDVASIMDFDLNASLGETLRLHDEEENGIQLVNPYLTLDELNKREVGAKDNINVENNEDVIQKEVWSNVPSDGPEDDEEDGWLEVVLQTGLKLLIEDDDKQNKRDCSVESGNCNKCETTKELTNQENNLATNWWI</sequence>
<evidence type="ECO:0000256" key="3">
    <source>
        <dbReference type="ARBA" id="ARBA00022833"/>
    </source>
</evidence>
<keyword evidence="3 4" id="KW-0862">Zinc</keyword>
<dbReference type="KEGG" id="bbo:BBOV_III011400"/>
<reference evidence="7 8" key="1">
    <citation type="journal article" date="2007" name="PLoS Pathog.">
        <title>Genome sequence of Babesia bovis and comparative analysis of apicomplexan hemoprotozoa.</title>
        <authorList>
            <person name="Brayton K.A."/>
            <person name="Lau A.O.T."/>
            <person name="Herndon D.R."/>
            <person name="Hannick L."/>
            <person name="Kappmeyer L.S."/>
            <person name="Berens S.J."/>
            <person name="Bidwell S.L."/>
            <person name="Brown W.C."/>
            <person name="Crabtree J."/>
            <person name="Fadrosh D."/>
            <person name="Feldblum T."/>
            <person name="Forberger H.A."/>
            <person name="Haas B.J."/>
            <person name="Howell J.M."/>
            <person name="Khouri H."/>
            <person name="Koo H."/>
            <person name="Mann D.J."/>
            <person name="Norimine J."/>
            <person name="Paulsen I.T."/>
            <person name="Radune D."/>
            <person name="Ren Q."/>
            <person name="Smith R.K. Jr."/>
            <person name="Suarez C.E."/>
            <person name="White O."/>
            <person name="Wortman J.R."/>
            <person name="Knowles D.P. Jr."/>
            <person name="McElwain T.F."/>
            <person name="Nene V.M."/>
        </authorList>
    </citation>
    <scope>NUCLEOTIDE SEQUENCE [LARGE SCALE GENOMIC DNA]</scope>
    <source>
        <strain evidence="7">T2Bo</strain>
    </source>
</reference>
<dbReference type="Proteomes" id="UP000002173">
    <property type="component" value="Unassembled WGS sequence"/>
</dbReference>
<dbReference type="InterPro" id="IPR045234">
    <property type="entry name" value="Unkempt-like"/>
</dbReference>
<evidence type="ECO:0000313" key="8">
    <source>
        <dbReference type="Proteomes" id="UP000002173"/>
    </source>
</evidence>
<keyword evidence="8" id="KW-1185">Reference proteome</keyword>
<comment type="caution">
    <text evidence="7">The sequence shown here is derived from an EMBL/GenBank/DDBJ whole genome shotgun (WGS) entry which is preliminary data.</text>
</comment>
<dbReference type="AlphaFoldDB" id="A7AQ58"/>
<evidence type="ECO:0000259" key="6">
    <source>
        <dbReference type="PROSITE" id="PS50103"/>
    </source>
</evidence>
<dbReference type="VEuPathDB" id="PiroplasmaDB:BBOV_III011400"/>
<evidence type="ECO:0000256" key="4">
    <source>
        <dbReference type="PROSITE-ProRule" id="PRU00723"/>
    </source>
</evidence>
<evidence type="ECO:0000313" key="7">
    <source>
        <dbReference type="EMBL" id="EDO08692.1"/>
    </source>
</evidence>
<organism evidence="7 8">
    <name type="scientific">Babesia bovis</name>
    <dbReference type="NCBI Taxonomy" id="5865"/>
    <lineage>
        <taxon>Eukaryota</taxon>
        <taxon>Sar</taxon>
        <taxon>Alveolata</taxon>
        <taxon>Apicomplexa</taxon>
        <taxon>Aconoidasida</taxon>
        <taxon>Piroplasmida</taxon>
        <taxon>Babesiidae</taxon>
        <taxon>Babesia</taxon>
    </lineage>
</organism>
<evidence type="ECO:0000256" key="2">
    <source>
        <dbReference type="ARBA" id="ARBA00022771"/>
    </source>
</evidence>
<evidence type="ECO:0000256" key="1">
    <source>
        <dbReference type="ARBA" id="ARBA00022723"/>
    </source>
</evidence>
<dbReference type="GeneID" id="5480520"/>
<proteinExistence type="predicted"/>
<protein>
    <recommendedName>
        <fullName evidence="6">C3H1-type domain-containing protein</fullName>
    </recommendedName>
</protein>
<dbReference type="OMA" id="KCHYGRR"/>
<dbReference type="Gene3D" id="3.30.1370.210">
    <property type="match status" value="1"/>
</dbReference>
<dbReference type="SMART" id="SM00356">
    <property type="entry name" value="ZnF_C3H1"/>
    <property type="match status" value="3"/>
</dbReference>
<reference evidence="8" key="3">
    <citation type="journal article" date="2021" name="Int. J. Parasitol.">
        <title>Comparative analysis of gene expression between Babesia bovis blood stages and kinetes allowed by improved genome annotation.</title>
        <authorList>
            <person name="Ueti M.W."/>
            <person name="Johnson W.C."/>
            <person name="Kappmeyer L.S."/>
            <person name="Herndon D.R."/>
            <person name="Mousel M.R."/>
            <person name="Reif K.E."/>
            <person name="Taus N.S."/>
            <person name="Ifeonu O.O."/>
            <person name="Silva J.C."/>
            <person name="Suarez C.E."/>
            <person name="Brayton K.A."/>
        </authorList>
    </citation>
    <scope>NUCLEOTIDE SEQUENCE [LARGE SCALE GENOMIC DNA]</scope>
</reference>
<dbReference type="RefSeq" id="XP_001612260.1">
    <property type="nucleotide sequence ID" value="XM_001612210.1"/>
</dbReference>
<dbReference type="GO" id="GO:0008270">
    <property type="term" value="F:zinc ion binding"/>
    <property type="evidence" value="ECO:0007669"/>
    <property type="project" value="UniProtKB-KW"/>
</dbReference>